<dbReference type="PROSITE" id="PS51898">
    <property type="entry name" value="TYR_RECOMBINASE"/>
    <property type="match status" value="1"/>
</dbReference>
<feature type="non-terminal residue" evidence="3">
    <location>
        <position position="666"/>
    </location>
</feature>
<feature type="non-terminal residue" evidence="3">
    <location>
        <position position="1"/>
    </location>
</feature>
<dbReference type="Pfam" id="PF13700">
    <property type="entry name" value="DUF4158"/>
    <property type="match status" value="1"/>
</dbReference>
<dbReference type="SUPFAM" id="SSF56349">
    <property type="entry name" value="DNA breaking-rejoining enzymes"/>
    <property type="match status" value="1"/>
</dbReference>
<gene>
    <name evidence="3" type="ORF">RFI_33479</name>
</gene>
<dbReference type="GO" id="GO:0006310">
    <property type="term" value="P:DNA recombination"/>
    <property type="evidence" value="ECO:0007669"/>
    <property type="project" value="UniProtKB-KW"/>
</dbReference>
<dbReference type="Pfam" id="PF00589">
    <property type="entry name" value="Phage_integrase"/>
    <property type="match status" value="1"/>
</dbReference>
<keyword evidence="4" id="KW-1185">Reference proteome</keyword>
<name>X6LPW1_RETFI</name>
<dbReference type="GO" id="GO:0015074">
    <property type="term" value="P:DNA integration"/>
    <property type="evidence" value="ECO:0007669"/>
    <property type="project" value="InterPro"/>
</dbReference>
<dbReference type="EMBL" id="ASPP01031299">
    <property type="protein sequence ID" value="ETO03923.1"/>
    <property type="molecule type" value="Genomic_DNA"/>
</dbReference>
<evidence type="ECO:0000256" key="1">
    <source>
        <dbReference type="ARBA" id="ARBA00023172"/>
    </source>
</evidence>
<sequence length="666" mass="77053">ERRQREFLTPHEIDQLIEAAKKQGRHGHRDATMILMAYRHGLRVSELVSLRWQQIDLTSGVIQVNRRKNGFNSVHPLTYPQTDYVFISERGSPMIDSTFRKIVARAGDEAKLGIISGKIHESLARLMNKSFSQYSLIEYGQLNDADRILIKKCRGGHNKLGFAYQLIFIRLLNRVPCQSPFEIIEEIVIYAGMQLALDSTLISTYSNRQKIAAHQKTIIEYLQCREFNDQTKTQLKDFIFQKALQFEPISLLQIKSVEFLRELKILLPAEDTLLRIVRSQRAAARQLLFDKIHTCLSPEIINKLDALLKVESDYSLIEDLKSPVKNASPETILNLIKRSECIIATGALQIDLSHVNNNYQRTLANEVKRCSTDRIKKMEPTRRYTALICFLKQAWQNYMDLLVSSYIKLVNAAYTRSDNQIDKQFKQNEAMIRESLANYEGMKAVVRDKTIPDEQLRLVLYERFPNELKIDKPEMQALLKGKNSQVFNAFTDKYSYFRQFTPKLFSLLALQPESKSTTSSTLKALDILNQMNEDNKRTLPRNVPIEFIPKPLKKLVVSGKNNIDRHAWECALYLKVRDEIKQGNINASESKRFSSIKSFFIGQDAMKPLSDAFFKRSSFPKDRSEVREYFTERLANAYQEYFKREPNNDYAKVVNGKWIVGTDPAE</sequence>
<accession>X6LPW1</accession>
<dbReference type="InterPro" id="IPR011010">
    <property type="entry name" value="DNA_brk_join_enz"/>
</dbReference>
<evidence type="ECO:0000313" key="3">
    <source>
        <dbReference type="EMBL" id="ETO03923.1"/>
    </source>
</evidence>
<dbReference type="InterPro" id="IPR013762">
    <property type="entry name" value="Integrase-like_cat_sf"/>
</dbReference>
<keyword evidence="1" id="KW-0233">DNA recombination</keyword>
<feature type="domain" description="Tyr recombinase" evidence="2">
    <location>
        <begin position="3"/>
        <end position="182"/>
    </location>
</feature>
<proteinExistence type="predicted"/>
<dbReference type="InterPro" id="IPR002104">
    <property type="entry name" value="Integrase_catalytic"/>
</dbReference>
<dbReference type="Gene3D" id="1.10.443.10">
    <property type="entry name" value="Intergrase catalytic core"/>
    <property type="match status" value="1"/>
</dbReference>
<organism evidence="3 4">
    <name type="scientific">Reticulomyxa filosa</name>
    <dbReference type="NCBI Taxonomy" id="46433"/>
    <lineage>
        <taxon>Eukaryota</taxon>
        <taxon>Sar</taxon>
        <taxon>Rhizaria</taxon>
        <taxon>Retaria</taxon>
        <taxon>Foraminifera</taxon>
        <taxon>Monothalamids</taxon>
        <taxon>Reticulomyxidae</taxon>
        <taxon>Reticulomyxa</taxon>
    </lineage>
</organism>
<dbReference type="AlphaFoldDB" id="X6LPW1"/>
<evidence type="ECO:0000259" key="2">
    <source>
        <dbReference type="PROSITE" id="PS51898"/>
    </source>
</evidence>
<dbReference type="InterPro" id="IPR025296">
    <property type="entry name" value="DUF4158"/>
</dbReference>
<dbReference type="OrthoDB" id="2361793at2759"/>
<protein>
    <submittedName>
        <fullName evidence="3">Putative transposase, Tn3</fullName>
    </submittedName>
</protein>
<evidence type="ECO:0000313" key="4">
    <source>
        <dbReference type="Proteomes" id="UP000023152"/>
    </source>
</evidence>
<reference evidence="3 4" key="1">
    <citation type="journal article" date="2013" name="Curr. Biol.">
        <title>The Genome of the Foraminiferan Reticulomyxa filosa.</title>
        <authorList>
            <person name="Glockner G."/>
            <person name="Hulsmann N."/>
            <person name="Schleicher M."/>
            <person name="Noegel A.A."/>
            <person name="Eichinger L."/>
            <person name="Gallinger C."/>
            <person name="Pawlowski J."/>
            <person name="Sierra R."/>
            <person name="Euteneuer U."/>
            <person name="Pillet L."/>
            <person name="Moustafa A."/>
            <person name="Platzer M."/>
            <person name="Groth M."/>
            <person name="Szafranski K."/>
            <person name="Schliwa M."/>
        </authorList>
    </citation>
    <scope>NUCLEOTIDE SEQUENCE [LARGE SCALE GENOMIC DNA]</scope>
</reference>
<comment type="caution">
    <text evidence="3">The sequence shown here is derived from an EMBL/GenBank/DDBJ whole genome shotgun (WGS) entry which is preliminary data.</text>
</comment>
<dbReference type="Proteomes" id="UP000023152">
    <property type="component" value="Unassembled WGS sequence"/>
</dbReference>
<dbReference type="GO" id="GO:0003677">
    <property type="term" value="F:DNA binding"/>
    <property type="evidence" value="ECO:0007669"/>
    <property type="project" value="InterPro"/>
</dbReference>